<dbReference type="RefSeq" id="WP_097877111.1">
    <property type="nucleotide sequence ID" value="NZ_JBALLD010000003.1"/>
</dbReference>
<proteinExistence type="predicted"/>
<name>A0A9X6U566_BACTU</name>
<evidence type="ECO:0000313" key="1">
    <source>
        <dbReference type="EMBL" id="PED16455.1"/>
    </source>
</evidence>
<dbReference type="Proteomes" id="UP000223445">
    <property type="component" value="Unassembled WGS sequence"/>
</dbReference>
<dbReference type="EMBL" id="NVMD01000002">
    <property type="protein sequence ID" value="PED16455.1"/>
    <property type="molecule type" value="Genomic_DNA"/>
</dbReference>
<gene>
    <name evidence="2" type="ORF">COE48_05440</name>
    <name evidence="1" type="ORF">CON01_00975</name>
</gene>
<evidence type="ECO:0000313" key="4">
    <source>
        <dbReference type="Proteomes" id="UP000223445"/>
    </source>
</evidence>
<evidence type="ECO:0000313" key="2">
    <source>
        <dbReference type="EMBL" id="PGZ05029.1"/>
    </source>
</evidence>
<dbReference type="Proteomes" id="UP000220127">
    <property type="component" value="Unassembled WGS sequence"/>
</dbReference>
<organism evidence="1 3">
    <name type="scientific">Bacillus thuringiensis</name>
    <dbReference type="NCBI Taxonomy" id="1428"/>
    <lineage>
        <taxon>Bacteria</taxon>
        <taxon>Bacillati</taxon>
        <taxon>Bacillota</taxon>
        <taxon>Bacilli</taxon>
        <taxon>Bacillales</taxon>
        <taxon>Bacillaceae</taxon>
        <taxon>Bacillus</taxon>
        <taxon>Bacillus cereus group</taxon>
    </lineage>
</organism>
<reference evidence="3 4" key="1">
    <citation type="submission" date="2017-09" db="EMBL/GenBank/DDBJ databases">
        <title>Large-scale bioinformatics analysis of Bacillus genomes uncovers conserved roles of natural products in bacterial physiology.</title>
        <authorList>
            <consortium name="Agbiome Team Llc"/>
            <person name="Bleich R.M."/>
            <person name="Grubbs K.J."/>
            <person name="Santa Maria K.C."/>
            <person name="Allen S.E."/>
            <person name="Farag S."/>
            <person name="Shank E.A."/>
            <person name="Bowers A."/>
        </authorList>
    </citation>
    <scope>NUCLEOTIDE SEQUENCE [LARGE SCALE GENOMIC DNA]</scope>
    <source>
        <strain evidence="2 4">AFS030179</strain>
        <strain evidence="1 3">AFS094940</strain>
    </source>
</reference>
<protein>
    <submittedName>
        <fullName evidence="1">Uncharacterized protein</fullName>
    </submittedName>
</protein>
<comment type="caution">
    <text evidence="1">The sequence shown here is derived from an EMBL/GenBank/DDBJ whole genome shotgun (WGS) entry which is preliminary data.</text>
</comment>
<dbReference type="AlphaFoldDB" id="A0A9X6U566"/>
<sequence>MKLTAKGSFEEVNEIMGMVGENKILKPKNVILEPSEDGDAFTLEITFQGEEAENNDNLSDNSIRYAIKCYEDGEFKGYYMQFNTKGIDVVPMRELAVIEDKTIAEERIKTLTEIHKIRPNHTHHFEIEEF</sequence>
<evidence type="ECO:0000313" key="3">
    <source>
        <dbReference type="Proteomes" id="UP000220127"/>
    </source>
</evidence>
<dbReference type="EMBL" id="NUPM01000005">
    <property type="protein sequence ID" value="PGZ05029.1"/>
    <property type="molecule type" value="Genomic_DNA"/>
</dbReference>
<accession>A0A9X6U566</accession>